<reference evidence="2 3" key="1">
    <citation type="submission" date="2009-06" db="EMBL/GenBank/DDBJ databases">
        <title>Complete sequence of Desulfovibrio salexigens DSM 2638.</title>
        <authorList>
            <consortium name="US DOE Joint Genome Institute"/>
            <person name="Lucas S."/>
            <person name="Copeland A."/>
            <person name="Lapidus A."/>
            <person name="Glavina del Rio T."/>
            <person name="Tice H."/>
            <person name="Bruce D."/>
            <person name="Goodwin L."/>
            <person name="Pitluck S."/>
            <person name="Munk A.C."/>
            <person name="Brettin T."/>
            <person name="Detter J.C."/>
            <person name="Han C."/>
            <person name="Tapia R."/>
            <person name="Larimer F."/>
            <person name="Land M."/>
            <person name="Hauser L."/>
            <person name="Kyrpides N."/>
            <person name="Anderson I."/>
            <person name="Wall J.D."/>
            <person name="Arkin A.P."/>
            <person name="Dehal P."/>
            <person name="Chivian D."/>
            <person name="Giles B."/>
            <person name="Hazen T.C."/>
        </authorList>
    </citation>
    <scope>NUCLEOTIDE SEQUENCE [LARGE SCALE GENOMIC DNA]</scope>
    <source>
        <strain evidence="3">ATCC 14822 / DSM 2638 / NCIMB 8403 / VKM B-1763</strain>
    </source>
</reference>
<gene>
    <name evidence="2" type="ordered locus">Desal_2096</name>
</gene>
<dbReference type="AlphaFoldDB" id="C6BVV3"/>
<dbReference type="STRING" id="526222.Desal_2096"/>
<accession>C6BVV3</accession>
<dbReference type="KEGG" id="dsa:Desal_2096"/>
<dbReference type="InterPro" id="IPR011051">
    <property type="entry name" value="RmlC_Cupin_sf"/>
</dbReference>
<evidence type="ECO:0000259" key="1">
    <source>
        <dbReference type="Pfam" id="PF07883"/>
    </source>
</evidence>
<dbReference type="Proteomes" id="UP000002601">
    <property type="component" value="Chromosome"/>
</dbReference>
<dbReference type="RefSeq" id="WP_015851972.1">
    <property type="nucleotide sequence ID" value="NC_012881.1"/>
</dbReference>
<sequence>MDAKNVKDVEGIKVQQIGYKGENHEVKGVTIRWLSKSGQDENGQPEYGLRHFTVEPGGEIPAHNHFYLQTVYVEKGQFECFAYDPETDAVVDSKICGPGDFVFSDCMEPHGMRNISDTEEATFLCCIGCVYEK</sequence>
<proteinExistence type="predicted"/>
<organism evidence="2 3">
    <name type="scientific">Maridesulfovibrio salexigens (strain ATCC 14822 / DSM 2638 / NCIMB 8403 / VKM B-1763)</name>
    <name type="common">Desulfovibrio salexigens</name>
    <dbReference type="NCBI Taxonomy" id="526222"/>
    <lineage>
        <taxon>Bacteria</taxon>
        <taxon>Pseudomonadati</taxon>
        <taxon>Thermodesulfobacteriota</taxon>
        <taxon>Desulfovibrionia</taxon>
        <taxon>Desulfovibrionales</taxon>
        <taxon>Desulfovibrionaceae</taxon>
        <taxon>Maridesulfovibrio</taxon>
    </lineage>
</organism>
<feature type="domain" description="Cupin type-2" evidence="1">
    <location>
        <begin position="51"/>
        <end position="125"/>
    </location>
</feature>
<dbReference type="eggNOG" id="COG1917">
    <property type="taxonomic scope" value="Bacteria"/>
</dbReference>
<dbReference type="InterPro" id="IPR013096">
    <property type="entry name" value="Cupin_2"/>
</dbReference>
<dbReference type="SUPFAM" id="SSF51182">
    <property type="entry name" value="RmlC-like cupins"/>
    <property type="match status" value="1"/>
</dbReference>
<dbReference type="OrthoDB" id="9791297at2"/>
<dbReference type="HOGENOM" id="CLU_1903274_0_0_7"/>
<dbReference type="Pfam" id="PF07883">
    <property type="entry name" value="Cupin_2"/>
    <property type="match status" value="1"/>
</dbReference>
<evidence type="ECO:0000313" key="2">
    <source>
        <dbReference type="EMBL" id="ACS80156.1"/>
    </source>
</evidence>
<dbReference type="InterPro" id="IPR014710">
    <property type="entry name" value="RmlC-like_jellyroll"/>
</dbReference>
<keyword evidence="3" id="KW-1185">Reference proteome</keyword>
<protein>
    <submittedName>
        <fullName evidence="2">Cupin 2 conserved barrel domain protein</fullName>
    </submittedName>
</protein>
<dbReference type="Gene3D" id="2.60.120.10">
    <property type="entry name" value="Jelly Rolls"/>
    <property type="match status" value="1"/>
</dbReference>
<evidence type="ECO:0000313" key="3">
    <source>
        <dbReference type="Proteomes" id="UP000002601"/>
    </source>
</evidence>
<name>C6BVV3_MARSD</name>
<dbReference type="EMBL" id="CP001649">
    <property type="protein sequence ID" value="ACS80156.1"/>
    <property type="molecule type" value="Genomic_DNA"/>
</dbReference>